<keyword evidence="2" id="KW-1185">Reference proteome</keyword>
<reference evidence="1 2" key="1">
    <citation type="submission" date="2019-02" db="EMBL/GenBank/DDBJ databases">
        <title>Investigation of anaerobic lignin degradation for improved lignocellulosic biofuels.</title>
        <authorList>
            <person name="Deangelis K."/>
        </authorList>
    </citation>
    <scope>NUCLEOTIDE SEQUENCE [LARGE SCALE GENOMIC DNA]</scope>
    <source>
        <strain evidence="1 2">159R</strain>
    </source>
</reference>
<gene>
    <name evidence="1" type="ORF">EZJ58_4277</name>
</gene>
<protein>
    <recommendedName>
        <fullName evidence="3">Dermonecrotic toxin</fullName>
    </recommendedName>
</protein>
<comment type="caution">
    <text evidence="1">The sequence shown here is derived from an EMBL/GenBank/DDBJ whole genome shotgun (WGS) entry which is preliminary data.</text>
</comment>
<dbReference type="EMBL" id="SJOI01000001">
    <property type="protein sequence ID" value="TCL06052.1"/>
    <property type="molecule type" value="Genomic_DNA"/>
</dbReference>
<organism evidence="1 2">
    <name type="scientific">Sodalis ligni</name>
    <dbReference type="NCBI Taxonomy" id="2697027"/>
    <lineage>
        <taxon>Bacteria</taxon>
        <taxon>Pseudomonadati</taxon>
        <taxon>Pseudomonadota</taxon>
        <taxon>Gammaproteobacteria</taxon>
        <taxon>Enterobacterales</taxon>
        <taxon>Bruguierivoracaceae</taxon>
        <taxon>Sodalis</taxon>
    </lineage>
</organism>
<evidence type="ECO:0000313" key="1">
    <source>
        <dbReference type="EMBL" id="TCL06052.1"/>
    </source>
</evidence>
<name>A0A4R1NEY1_9GAMM</name>
<evidence type="ECO:0000313" key="2">
    <source>
        <dbReference type="Proteomes" id="UP000294555"/>
    </source>
</evidence>
<sequence>MQQAQHTYEKLLISDSIPLLDRLIYFNSREIFHDMLDERPIHLRRILLKRFFYYIFEYSRNNGLSIQGNYLIIPGELTEYRSLFDQTEAPLTETEIAELVANQIVDYIHGSNKYHPHIDRLIRDIEYYRIHSTNSVDKENWSEDNMRPYKETLQSLDKSVKTNLERMDNTLYQQNPQWINELVDQVKYDKECILLLSFLEKLQAYLIEIVSEHQHEHIQLGSRTNEQRLAEAKIQAMIMASPGDSFQKTRQEILTLYFTSVTAGDVSLLLRAAIYWYIDYHRIRTDQLSGLSALYIIKEFQAEKKQISLDFESRSSENFKKIFDLKPSDEFQSAREFYNQFIHYKDYSLQQEARQFTYKIISRSELDYLDMIYPPKEVYTFKIYSRNYVQNSLAPNTDVYLPNNNFGTFSLIKTYSHKVIIASTLFSAPFIKTISMDPDNIFFNNLIDEYKKTNFDIDWIHRLKIPVTANDILELFDIPYDSTQLRMSPLSLFLIEPEEIIRSMPKPDYVLVAGEEKGDYQTMIEILDYWNSIMLREIVDQLKISLRIKKWWQELLALIPFYEILWKYVNDADNEFNGIEVIFDTFDLAFMLGQLTTSAAKGTGVIYKRLINIANIETLPVKQLNRAISQKLAEELPYIARKSSGSIFSSVIGYLNPLPIHAIFSKKIKHHLSANMATVITWMSNFILNNMEQKMTKFIQWSSDIDRNMLIQKRDDGSFVLNQGQGTTQNFIEIDEYFFQVIWDAAIKTWRVVKPTEVMNLNYAVPMYKNDKGKWAASSFLDNDRFPITARSGRRTRYINDDVDFIHMEPIRSITLPIDHYKDNKWMYIHMLELMVDDYVHHIESLFLNNGDMSKMLTDFVNCLTSEAKFREVFTHKTDSNVNVLLLQFIKRLSVDGGVNVGYRMQRLWQNEHDRSPVDHLVIILRINKNDYIVDMLHLRPYGAGLIIDRQVFNEPEWAHLTKKSISSDFPLIKYKDFAKISTAISFPYREAGHPGKYIKGAILLREPIWYKTVAIKYYYRYVKKEPSNSWDADSSILSAARTMISSYNHHHRMQTDYNLNVTFPFLILKEAKVLDARDANEMQQRVTLAFGQNYPAQSYMSSILELIDSTDLLKLKPGKLLGLYYDDVFLSHLLISVGEGRFAGVGNNLFDPLFESGPSIIVAEEMGTFDEGKLAMRGTNEQYTVLAGNPVNAPANETLMLDKLALKSFATKPEGDREPSEEIVYASRERMLTQDNWTLFASPNSSLLTLKMEAVSQNIYPVASREMAHIIRGMFYANSQFPDIAEVECIELITLFDGFAAVSLRGQILANDLRLDVQLCPYLATDGIRQRQPQWFTRFSPAAQELGDPLHMPADTPLAKEDYRDNRKIKHLADMVEMLITIRTSLNNARIKRNVGLLPAIFSDLARLVIRDMNFYEFIGQYRMDKESEEKLYHILKEYQGYISEGDEYYLQCYFDLLLSVERFQQLAETIYPMPSIAANGTLPLWPYTD</sequence>
<evidence type="ECO:0008006" key="3">
    <source>
        <dbReference type="Google" id="ProtNLM"/>
    </source>
</evidence>
<accession>A0A4R1NEY1</accession>
<dbReference type="Gene3D" id="3.10.670.10">
    <property type="entry name" value="Secreted effector protein ssei"/>
    <property type="match status" value="1"/>
</dbReference>
<proteinExistence type="predicted"/>
<dbReference type="Proteomes" id="UP000294555">
    <property type="component" value="Unassembled WGS sequence"/>
</dbReference>